<organism evidence="3 4">
    <name type="scientific">Macrosiphum euphorbiae</name>
    <name type="common">potato aphid</name>
    <dbReference type="NCBI Taxonomy" id="13131"/>
    <lineage>
        <taxon>Eukaryota</taxon>
        <taxon>Metazoa</taxon>
        <taxon>Ecdysozoa</taxon>
        <taxon>Arthropoda</taxon>
        <taxon>Hexapoda</taxon>
        <taxon>Insecta</taxon>
        <taxon>Pterygota</taxon>
        <taxon>Neoptera</taxon>
        <taxon>Paraneoptera</taxon>
        <taxon>Hemiptera</taxon>
        <taxon>Sternorrhyncha</taxon>
        <taxon>Aphidomorpha</taxon>
        <taxon>Aphidoidea</taxon>
        <taxon>Aphididae</taxon>
        <taxon>Macrosiphini</taxon>
        <taxon>Macrosiphum</taxon>
    </lineage>
</organism>
<comment type="caution">
    <text evidence="3">The sequence shown here is derived from an EMBL/GenBank/DDBJ whole genome shotgun (WGS) entry which is preliminary data.</text>
</comment>
<dbReference type="Gene3D" id="1.10.10.60">
    <property type="entry name" value="Homeodomain-like"/>
    <property type="match status" value="1"/>
</dbReference>
<dbReference type="Pfam" id="PF05225">
    <property type="entry name" value="HTH_psq"/>
    <property type="match status" value="1"/>
</dbReference>
<name>A0AAV0WDR9_9HEMI</name>
<sequence length="118" mass="13681">MPRKYVRKTTKGSWSTEDLVKAINVVTNKEMRMRKAAKKFNIRYSTLQERINRSNYQPPRLGGTSVFSSSNEQEIADHVIKLANLFYGLTPLQLRAAAYTFAVQNYIKNKFNHHPGWC</sequence>
<evidence type="ECO:0000313" key="4">
    <source>
        <dbReference type="Proteomes" id="UP001160148"/>
    </source>
</evidence>
<dbReference type="SUPFAM" id="SSF46689">
    <property type="entry name" value="Homeodomain-like"/>
    <property type="match status" value="1"/>
</dbReference>
<dbReference type="InterPro" id="IPR009057">
    <property type="entry name" value="Homeodomain-like_sf"/>
</dbReference>
<proteinExistence type="predicted"/>
<dbReference type="GO" id="GO:0003677">
    <property type="term" value="F:DNA binding"/>
    <property type="evidence" value="ECO:0007669"/>
    <property type="project" value="InterPro"/>
</dbReference>
<evidence type="ECO:0000313" key="3">
    <source>
        <dbReference type="EMBL" id="CAI6354064.1"/>
    </source>
</evidence>
<dbReference type="EMBL" id="CARXXK010000002">
    <property type="protein sequence ID" value="CAI6354064.1"/>
    <property type="molecule type" value="Genomic_DNA"/>
</dbReference>
<protein>
    <recommendedName>
        <fullName evidence="2">HTH psq-type domain-containing protein</fullName>
    </recommendedName>
</protein>
<evidence type="ECO:0000256" key="1">
    <source>
        <dbReference type="ARBA" id="ARBA00004123"/>
    </source>
</evidence>
<evidence type="ECO:0000259" key="2">
    <source>
        <dbReference type="Pfam" id="PF05225"/>
    </source>
</evidence>
<keyword evidence="4" id="KW-1185">Reference proteome</keyword>
<dbReference type="AlphaFoldDB" id="A0AAV0WDR9"/>
<dbReference type="InterPro" id="IPR007889">
    <property type="entry name" value="HTH_Psq"/>
</dbReference>
<feature type="domain" description="HTH psq-type" evidence="2">
    <location>
        <begin position="17"/>
        <end position="55"/>
    </location>
</feature>
<gene>
    <name evidence="3" type="ORF">MEUPH1_LOCUS10110</name>
</gene>
<reference evidence="3 4" key="1">
    <citation type="submission" date="2023-01" db="EMBL/GenBank/DDBJ databases">
        <authorList>
            <person name="Whitehead M."/>
        </authorList>
    </citation>
    <scope>NUCLEOTIDE SEQUENCE [LARGE SCALE GENOMIC DNA]</scope>
</reference>
<comment type="subcellular location">
    <subcellularLocation>
        <location evidence="1">Nucleus</location>
    </subcellularLocation>
</comment>
<dbReference type="Proteomes" id="UP001160148">
    <property type="component" value="Unassembled WGS sequence"/>
</dbReference>
<dbReference type="GO" id="GO:0005634">
    <property type="term" value="C:nucleus"/>
    <property type="evidence" value="ECO:0007669"/>
    <property type="project" value="UniProtKB-SubCell"/>
</dbReference>
<accession>A0AAV0WDR9</accession>